<organism evidence="2">
    <name type="scientific">Zeugodacus cucurbitae</name>
    <name type="common">Melon fruit fly</name>
    <name type="synonym">Bactrocera cucurbitae</name>
    <dbReference type="NCBI Taxonomy" id="28588"/>
    <lineage>
        <taxon>Eukaryota</taxon>
        <taxon>Metazoa</taxon>
        <taxon>Ecdysozoa</taxon>
        <taxon>Arthropoda</taxon>
        <taxon>Hexapoda</taxon>
        <taxon>Insecta</taxon>
        <taxon>Pterygota</taxon>
        <taxon>Neoptera</taxon>
        <taxon>Endopterygota</taxon>
        <taxon>Diptera</taxon>
        <taxon>Brachycera</taxon>
        <taxon>Muscomorpha</taxon>
        <taxon>Tephritoidea</taxon>
        <taxon>Tephritidae</taxon>
        <taxon>Zeugodacus</taxon>
        <taxon>Zeugodacus</taxon>
    </lineage>
</organism>
<reference evidence="2" key="1">
    <citation type="submission" date="2014-11" db="EMBL/GenBank/DDBJ databases">
        <authorList>
            <person name="Geib S."/>
        </authorList>
    </citation>
    <scope>NUCLEOTIDE SEQUENCE</scope>
</reference>
<keyword evidence="1" id="KW-0472">Membrane</keyword>
<dbReference type="OrthoDB" id="10009315at2759"/>
<evidence type="ECO:0000256" key="1">
    <source>
        <dbReference type="SAM" id="Phobius"/>
    </source>
</evidence>
<reference evidence="2" key="2">
    <citation type="journal article" date="2015" name="Gigascience">
        <title>Reconstructing a comprehensive transcriptome assembly of a white-pupal translocated strain of the pest fruit fly Bactrocera cucurbitae.</title>
        <authorList>
            <person name="Sim S.B."/>
            <person name="Calla B."/>
            <person name="Hall B."/>
            <person name="DeRego T."/>
            <person name="Geib S.M."/>
        </authorList>
    </citation>
    <scope>NUCLEOTIDE SEQUENCE</scope>
</reference>
<keyword evidence="1" id="KW-1133">Transmembrane helix</keyword>
<evidence type="ECO:0000313" key="2">
    <source>
        <dbReference type="EMBL" id="JAD11007.1"/>
    </source>
</evidence>
<dbReference type="EMBL" id="GBXI01003285">
    <property type="protein sequence ID" value="JAD11007.1"/>
    <property type="molecule type" value="Transcribed_RNA"/>
</dbReference>
<name>A0A0A1XJ77_ZEUCU</name>
<sequence>MDSSHQINVPLRSGGKKIRKRRELDALIAHSFGKNRSIRRTTLNNHSQDKLLSASTDDADDYTWVQMNRPKNNDTICTNRCHNRKYMLCKLLLVLIAIAVIIGLIYWMYLDLRQEMYSYRQKIEEVAVMNKDLPEILQKWHEVSTLLRNNQTTTIIRLNELERITEKLRMNFTTYKSTLDGQNNFAKEEKIVAAFGAKIEAVITDMESFKDYYSGVVNKQIEMQTNLNDLSAKILDAQERDVKSSEASKNFSKEISVIKLYLRNDSTRVQDSWNELSQNISLKLTTLHQNVQRNELQIAELMRHMENISMHIALVENYWRNNNIKIKDCQGLTHNIECSVTNEKNGSKILEQSITTNCNRCTQINTLQENSDEEYKQNSTISQKTKNVIEIH</sequence>
<dbReference type="RefSeq" id="XP_054089195.1">
    <property type="nucleotide sequence ID" value="XM_054233220.1"/>
</dbReference>
<protein>
    <submittedName>
        <fullName evidence="2">Nuclear-pore anchor</fullName>
    </submittedName>
</protein>
<accession>A0A0A1XJ77</accession>
<dbReference type="AlphaFoldDB" id="A0A0A1XJ77"/>
<dbReference type="GeneID" id="105219728"/>
<gene>
    <name evidence="2" type="primary">NUA_1</name>
    <name evidence="2" type="ORF">g.48711</name>
</gene>
<feature type="transmembrane region" description="Helical" evidence="1">
    <location>
        <begin position="88"/>
        <end position="109"/>
    </location>
</feature>
<proteinExistence type="predicted"/>
<keyword evidence="1" id="KW-0812">Transmembrane</keyword>